<dbReference type="InterPro" id="IPR015919">
    <property type="entry name" value="Cadherin-like_sf"/>
</dbReference>
<evidence type="ECO:0000256" key="12">
    <source>
        <dbReference type="PROSITE-ProRule" id="PRU00043"/>
    </source>
</evidence>
<keyword evidence="15" id="KW-1185">Reference proteome</keyword>
<feature type="domain" description="Cadherin" evidence="13">
    <location>
        <begin position="62"/>
        <end position="116"/>
    </location>
</feature>
<dbReference type="CDD" id="cd11304">
    <property type="entry name" value="Cadherin_repeat"/>
    <property type="match status" value="2"/>
</dbReference>
<comment type="caution">
    <text evidence="14">The sequence shown here is derived from an EMBL/GenBank/DDBJ whole genome shotgun (WGS) entry which is preliminary data.</text>
</comment>
<keyword evidence="9" id="KW-0472">Membrane</keyword>
<comment type="subcellular location">
    <subcellularLocation>
        <location evidence="1">Membrane</location>
        <topology evidence="1">Single-pass membrane protein</topology>
    </subcellularLocation>
</comment>
<feature type="domain" description="Cadherin" evidence="13">
    <location>
        <begin position="11"/>
        <end position="61"/>
    </location>
</feature>
<sequence>MKQSPEYFAVGVIYTADILDRETTKSYWLTVYATDHGVVPLYTTIEVYIEVEDVNDNAPLTSEPIYYPAVMENSPKDVSVIQIQAQDPDSSTNEKLTYRITSGNPQNFFVINPKTGDAKGHTDNEWKWRQLVSYYSLAHLSGLNPSCIG</sequence>
<dbReference type="InterPro" id="IPR020894">
    <property type="entry name" value="Cadherin_CS"/>
</dbReference>
<evidence type="ECO:0000256" key="9">
    <source>
        <dbReference type="ARBA" id="ARBA00023136"/>
    </source>
</evidence>
<keyword evidence="8" id="KW-1133">Transmembrane helix</keyword>
<keyword evidence="6 12" id="KW-0106">Calcium</keyword>
<evidence type="ECO:0000313" key="14">
    <source>
        <dbReference type="EMBL" id="GAB0180766.1"/>
    </source>
</evidence>
<keyword evidence="2" id="KW-0245">EGF-like domain</keyword>
<dbReference type="SMART" id="SM00112">
    <property type="entry name" value="CA"/>
    <property type="match status" value="1"/>
</dbReference>
<dbReference type="GO" id="GO:0007155">
    <property type="term" value="P:cell adhesion"/>
    <property type="evidence" value="ECO:0007669"/>
    <property type="project" value="UniProtKB-KW"/>
</dbReference>
<evidence type="ECO:0000256" key="11">
    <source>
        <dbReference type="ARBA" id="ARBA00023180"/>
    </source>
</evidence>
<evidence type="ECO:0000256" key="3">
    <source>
        <dbReference type="ARBA" id="ARBA00022692"/>
    </source>
</evidence>
<dbReference type="AlphaFoldDB" id="A0ABC9W607"/>
<dbReference type="PANTHER" id="PTHR24026">
    <property type="entry name" value="FAT ATYPICAL CADHERIN-RELATED"/>
    <property type="match status" value="1"/>
</dbReference>
<evidence type="ECO:0000256" key="5">
    <source>
        <dbReference type="ARBA" id="ARBA00022737"/>
    </source>
</evidence>
<evidence type="ECO:0000256" key="6">
    <source>
        <dbReference type="ARBA" id="ARBA00022837"/>
    </source>
</evidence>
<dbReference type="Gene3D" id="2.60.40.60">
    <property type="entry name" value="Cadherins"/>
    <property type="match status" value="2"/>
</dbReference>
<reference evidence="14 15" key="1">
    <citation type="submission" date="2024-06" db="EMBL/GenBank/DDBJ databases">
        <title>The draft genome of Grus japonensis, version 3.</title>
        <authorList>
            <person name="Nabeshima K."/>
            <person name="Suzuki S."/>
            <person name="Onuma M."/>
        </authorList>
    </citation>
    <scope>NUCLEOTIDE SEQUENCE [LARGE SCALE GENOMIC DNA]</scope>
    <source>
        <strain evidence="14 15">451A</strain>
    </source>
</reference>
<keyword evidence="4" id="KW-0732">Signal</keyword>
<dbReference type="PRINTS" id="PR00205">
    <property type="entry name" value="CADHERIN"/>
</dbReference>
<evidence type="ECO:0000256" key="10">
    <source>
        <dbReference type="ARBA" id="ARBA00023157"/>
    </source>
</evidence>
<dbReference type="GO" id="GO:0016020">
    <property type="term" value="C:membrane"/>
    <property type="evidence" value="ECO:0007669"/>
    <property type="project" value="UniProtKB-SubCell"/>
</dbReference>
<dbReference type="FunFam" id="2.60.40.60:FF:000037">
    <property type="entry name" value="FAT atypical cadherin 1"/>
    <property type="match status" value="1"/>
</dbReference>
<evidence type="ECO:0000256" key="4">
    <source>
        <dbReference type="ARBA" id="ARBA00022729"/>
    </source>
</evidence>
<evidence type="ECO:0000256" key="8">
    <source>
        <dbReference type="ARBA" id="ARBA00022989"/>
    </source>
</evidence>
<evidence type="ECO:0000313" key="15">
    <source>
        <dbReference type="Proteomes" id="UP001623348"/>
    </source>
</evidence>
<evidence type="ECO:0000259" key="13">
    <source>
        <dbReference type="PROSITE" id="PS50268"/>
    </source>
</evidence>
<name>A0ABC9W607_GRUJA</name>
<evidence type="ECO:0000256" key="2">
    <source>
        <dbReference type="ARBA" id="ARBA00022536"/>
    </source>
</evidence>
<keyword evidence="10" id="KW-1015">Disulfide bond</keyword>
<dbReference type="GO" id="GO:0005509">
    <property type="term" value="F:calcium ion binding"/>
    <property type="evidence" value="ECO:0007669"/>
    <property type="project" value="UniProtKB-UniRule"/>
</dbReference>
<dbReference type="Pfam" id="PF00028">
    <property type="entry name" value="Cadherin"/>
    <property type="match status" value="2"/>
</dbReference>
<dbReference type="PANTHER" id="PTHR24026:SF49">
    <property type="entry name" value="PROTOCADHERIN FAT 3"/>
    <property type="match status" value="1"/>
</dbReference>
<keyword evidence="3" id="KW-0812">Transmembrane</keyword>
<proteinExistence type="predicted"/>
<accession>A0ABC9W607</accession>
<dbReference type="PROSITE" id="PS50268">
    <property type="entry name" value="CADHERIN_2"/>
    <property type="match status" value="2"/>
</dbReference>
<dbReference type="EMBL" id="BAAFJT010000001">
    <property type="protein sequence ID" value="GAB0180766.1"/>
    <property type="molecule type" value="Genomic_DNA"/>
</dbReference>
<dbReference type="Proteomes" id="UP001623348">
    <property type="component" value="Unassembled WGS sequence"/>
</dbReference>
<protein>
    <submittedName>
        <fullName evidence="14">Protocadherin Fat 3</fullName>
    </submittedName>
</protein>
<keyword evidence="11" id="KW-0325">Glycoprotein</keyword>
<dbReference type="SUPFAM" id="SSF49313">
    <property type="entry name" value="Cadherin-like"/>
    <property type="match status" value="2"/>
</dbReference>
<dbReference type="InterPro" id="IPR002126">
    <property type="entry name" value="Cadherin-like_dom"/>
</dbReference>
<keyword evidence="5" id="KW-0677">Repeat</keyword>
<evidence type="ECO:0000256" key="7">
    <source>
        <dbReference type="ARBA" id="ARBA00022889"/>
    </source>
</evidence>
<dbReference type="PROSITE" id="PS00232">
    <property type="entry name" value="CADHERIN_1"/>
    <property type="match status" value="1"/>
</dbReference>
<keyword evidence="7" id="KW-0130">Cell adhesion</keyword>
<organism evidence="14 15">
    <name type="scientific">Grus japonensis</name>
    <name type="common">Japanese crane</name>
    <name type="synonym">Red-crowned crane</name>
    <dbReference type="NCBI Taxonomy" id="30415"/>
    <lineage>
        <taxon>Eukaryota</taxon>
        <taxon>Metazoa</taxon>
        <taxon>Chordata</taxon>
        <taxon>Craniata</taxon>
        <taxon>Vertebrata</taxon>
        <taxon>Euteleostomi</taxon>
        <taxon>Archelosauria</taxon>
        <taxon>Archosauria</taxon>
        <taxon>Dinosauria</taxon>
        <taxon>Saurischia</taxon>
        <taxon>Theropoda</taxon>
        <taxon>Coelurosauria</taxon>
        <taxon>Aves</taxon>
        <taxon>Neognathae</taxon>
        <taxon>Neoaves</taxon>
        <taxon>Gruiformes</taxon>
        <taxon>Gruidae</taxon>
        <taxon>Grus</taxon>
    </lineage>
</organism>
<evidence type="ECO:0000256" key="1">
    <source>
        <dbReference type="ARBA" id="ARBA00004167"/>
    </source>
</evidence>
<gene>
    <name evidence="14" type="ORF">GRJ2_000541900</name>
</gene>